<reference evidence="16 17" key="1">
    <citation type="submission" date="2024-01" db="EMBL/GenBank/DDBJ databases">
        <title>The genomes of 5 underutilized Papilionoideae crops provide insights into root nodulation and disease resistanc.</title>
        <authorList>
            <person name="Yuan L."/>
        </authorList>
    </citation>
    <scope>NUCLEOTIDE SEQUENCE [LARGE SCALE GENOMIC DNA]</scope>
    <source>
        <strain evidence="16">ZHUSHIDOU_FW_LH</strain>
        <tissue evidence="16">Leaf</tissue>
    </source>
</reference>
<evidence type="ECO:0000256" key="2">
    <source>
        <dbReference type="ARBA" id="ARBA00008438"/>
    </source>
</evidence>
<dbReference type="InterPro" id="IPR027370">
    <property type="entry name" value="Znf-RING_euk"/>
</dbReference>
<dbReference type="PROSITE" id="PS51194">
    <property type="entry name" value="HELICASE_CTER"/>
    <property type="match status" value="1"/>
</dbReference>
<keyword evidence="8" id="KW-0862">Zinc</keyword>
<dbReference type="GO" id="GO:0008270">
    <property type="term" value="F:zinc ion binding"/>
    <property type="evidence" value="ECO:0007669"/>
    <property type="project" value="UniProtKB-KW"/>
</dbReference>
<feature type="compositionally biased region" description="Low complexity" evidence="12">
    <location>
        <begin position="64"/>
        <end position="94"/>
    </location>
</feature>
<dbReference type="PROSITE" id="PS51192">
    <property type="entry name" value="HELICASE_ATP_BIND_1"/>
    <property type="match status" value="1"/>
</dbReference>
<feature type="region of interest" description="Disordered" evidence="12">
    <location>
        <begin position="293"/>
        <end position="316"/>
    </location>
</feature>
<dbReference type="InterPro" id="IPR013083">
    <property type="entry name" value="Znf_RING/FYVE/PHD"/>
</dbReference>
<evidence type="ECO:0000259" key="15">
    <source>
        <dbReference type="PROSITE" id="PS51194"/>
    </source>
</evidence>
<dbReference type="PROSITE" id="PS50089">
    <property type="entry name" value="ZF_RING_2"/>
    <property type="match status" value="1"/>
</dbReference>
<evidence type="ECO:0000259" key="14">
    <source>
        <dbReference type="PROSITE" id="PS51192"/>
    </source>
</evidence>
<dbReference type="Gene3D" id="3.30.40.10">
    <property type="entry name" value="Zinc/RING finger domain, C3HC4 (zinc finger)"/>
    <property type="match status" value="1"/>
</dbReference>
<dbReference type="SMART" id="SM00184">
    <property type="entry name" value="RING"/>
    <property type="match status" value="1"/>
</dbReference>
<comment type="subcellular location">
    <subcellularLocation>
        <location evidence="1">Nucleus</location>
    </subcellularLocation>
</comment>
<feature type="region of interest" description="Disordered" evidence="12">
    <location>
        <begin position="49"/>
        <end position="101"/>
    </location>
</feature>
<dbReference type="PANTHER" id="PTHR45626">
    <property type="entry name" value="TRANSCRIPTION TERMINATION FACTOR 2-RELATED"/>
    <property type="match status" value="1"/>
</dbReference>
<dbReference type="InterPro" id="IPR056450">
    <property type="entry name" value="UBA_RAD5A"/>
</dbReference>
<evidence type="ECO:0000256" key="9">
    <source>
        <dbReference type="ARBA" id="ARBA00022840"/>
    </source>
</evidence>
<dbReference type="GO" id="GO:0140096">
    <property type="term" value="F:catalytic activity, acting on a protein"/>
    <property type="evidence" value="ECO:0007669"/>
    <property type="project" value="UniProtKB-ARBA"/>
</dbReference>
<dbReference type="GO" id="GO:0005524">
    <property type="term" value="F:ATP binding"/>
    <property type="evidence" value="ECO:0007669"/>
    <property type="project" value="UniProtKB-KW"/>
</dbReference>
<keyword evidence="3" id="KW-0479">Metal-binding</keyword>
<evidence type="ECO:0000313" key="17">
    <source>
        <dbReference type="Proteomes" id="UP001372338"/>
    </source>
</evidence>
<sequence length="1027" mass="114512">MASKVTDQQLSTVRSIVGPEFTDMDIIRALHMAKNDVTAAINIIFDSHTPTPKFKPQPPPPSPFKSSTSHSHSHTLTTTTVKRNDSNNGSVNSNRNDDNDNDNAIACCSGDDDWWFVGCGEMAGLSTCKGRSIIKSGDSVSFKFPTKNVSASTATTGKGFGRGRQAAATCSEIVRFSTDQSGEIGRIPSEWARCLLPLVRDNKVRIEGHCKFAPNILGIMDTIVLSISVFMNRSMFGKHHQVSLKDASNSTDESVFHPLPTLFRLLGLNPFKKAELTPGDLYSNKRPFNQMVTLPNTKSEHPSQNNNENDNGDSISEIDFDNIVGVGSNSELEEMDPPGSLLCELRPYQKQALYWMTQLEKGRLTDETATTLHPCWEAYRLADKRELIIYLNAFSGEATTKFPSTLEMGRGGILADAMGLGKTIMTISLLLAHSGRGGSLGSQPIAQSFTEGGEVSDTVQKVSDVPKKASKFPGFDKLMKQKNALTSGGTLIICPMTLLGQWKAEIETHVQPGCLSLYVHYGQSRPKDAKSLAQSDVVITTYGILSSEFSSENAEDNGGLFSIRWFRVVLDEAHTIKSSKSQISMAAAALIADRRWCLTGTPIQNSLEDLFSLLRFLRIEPWGHWAWWNRLIQKPFEGGNERGLNLVQSILKPIMLRRTKHSTDREGKPILVLPPADMQIIYCEPTEAEKDFYEALFKKSKVKFDQFVEQGRVLHNYASILELLLRLRQCCDHPFLVMSRGDTQEFADLNKLAKRFLRGTYNASEGEVKDAPSRAYVQEVVEDLRKGEQGECPICLEAFEDAVLTPCAHRLCRECLLASWRNATSGLCPVCRKIVRRQDLITAPTDSRFKVDIETNWVESCKVTLLLHELENLRSSGSKSIVFSQWTAFLDLLQIPFTRNNISFVRLDGTLNLQQREKVIKQFSEDSNTMVLLMSLKAGGVGINLTAASNAFVMDPWWNPAVEEQAVMRIHRIGQTKKVAIKRFIVKGTVEERMEAVQARKQRMISGALTDQEVRTARIEELKMLFT</sequence>
<evidence type="ECO:0000259" key="13">
    <source>
        <dbReference type="PROSITE" id="PS50089"/>
    </source>
</evidence>
<name>A0AAN9I0K3_CROPI</name>
<dbReference type="InterPro" id="IPR001841">
    <property type="entry name" value="Znf_RING"/>
</dbReference>
<dbReference type="PANTHER" id="PTHR45626:SF45">
    <property type="entry name" value="DNA REPAIR PROTEIN RAD5A"/>
    <property type="match status" value="1"/>
</dbReference>
<dbReference type="InterPro" id="IPR038718">
    <property type="entry name" value="SNF2-like_sf"/>
</dbReference>
<keyword evidence="6" id="KW-0378">Hydrolase</keyword>
<dbReference type="CDD" id="cd18008">
    <property type="entry name" value="DEXDc_SHPRH-like"/>
    <property type="match status" value="1"/>
</dbReference>
<dbReference type="AlphaFoldDB" id="A0AAN9I0K3"/>
<dbReference type="GO" id="GO:0016818">
    <property type="term" value="F:hydrolase activity, acting on acid anhydrides, in phosphorus-containing anhydrides"/>
    <property type="evidence" value="ECO:0007669"/>
    <property type="project" value="InterPro"/>
</dbReference>
<dbReference type="InterPro" id="IPR050628">
    <property type="entry name" value="SNF2_RAD54_helicase_TF"/>
</dbReference>
<dbReference type="SMART" id="SM00910">
    <property type="entry name" value="HIRAN"/>
    <property type="match status" value="1"/>
</dbReference>
<organism evidence="16 17">
    <name type="scientific">Crotalaria pallida</name>
    <name type="common">Smooth rattlebox</name>
    <name type="synonym">Crotalaria striata</name>
    <dbReference type="NCBI Taxonomy" id="3830"/>
    <lineage>
        <taxon>Eukaryota</taxon>
        <taxon>Viridiplantae</taxon>
        <taxon>Streptophyta</taxon>
        <taxon>Embryophyta</taxon>
        <taxon>Tracheophyta</taxon>
        <taxon>Spermatophyta</taxon>
        <taxon>Magnoliopsida</taxon>
        <taxon>eudicotyledons</taxon>
        <taxon>Gunneridae</taxon>
        <taxon>Pentapetalae</taxon>
        <taxon>rosids</taxon>
        <taxon>fabids</taxon>
        <taxon>Fabales</taxon>
        <taxon>Fabaceae</taxon>
        <taxon>Papilionoideae</taxon>
        <taxon>50 kb inversion clade</taxon>
        <taxon>genistoids sensu lato</taxon>
        <taxon>core genistoids</taxon>
        <taxon>Crotalarieae</taxon>
        <taxon>Crotalaria</taxon>
    </lineage>
</organism>
<feature type="domain" description="Helicase ATP-binding" evidence="14">
    <location>
        <begin position="403"/>
        <end position="620"/>
    </location>
</feature>
<feature type="domain" description="RING-type" evidence="13">
    <location>
        <begin position="792"/>
        <end position="832"/>
    </location>
</feature>
<dbReference type="Gene3D" id="3.40.50.300">
    <property type="entry name" value="P-loop containing nucleotide triphosphate hydrolases"/>
    <property type="match status" value="1"/>
</dbReference>
<dbReference type="Pfam" id="PF13445">
    <property type="entry name" value="zf-RING_UBOX"/>
    <property type="match status" value="1"/>
</dbReference>
<dbReference type="GO" id="GO:0004386">
    <property type="term" value="F:helicase activity"/>
    <property type="evidence" value="ECO:0007669"/>
    <property type="project" value="UniProtKB-KW"/>
</dbReference>
<dbReference type="GO" id="GO:0003676">
    <property type="term" value="F:nucleic acid binding"/>
    <property type="evidence" value="ECO:0007669"/>
    <property type="project" value="InterPro"/>
</dbReference>
<keyword evidence="5 11" id="KW-0863">Zinc-finger</keyword>
<dbReference type="SUPFAM" id="SSF52540">
    <property type="entry name" value="P-loop containing nucleoside triphosphate hydrolases"/>
    <property type="match status" value="2"/>
</dbReference>
<evidence type="ECO:0000256" key="11">
    <source>
        <dbReference type="PROSITE-ProRule" id="PRU00175"/>
    </source>
</evidence>
<dbReference type="SUPFAM" id="SSF57850">
    <property type="entry name" value="RING/U-box"/>
    <property type="match status" value="1"/>
</dbReference>
<dbReference type="Gene3D" id="3.40.50.10810">
    <property type="entry name" value="Tandem AAA-ATPase domain"/>
    <property type="match status" value="1"/>
</dbReference>
<dbReference type="Pfam" id="PF24559">
    <property type="entry name" value="UBA_RAD5A"/>
    <property type="match status" value="1"/>
</dbReference>
<dbReference type="InterPro" id="IPR014001">
    <property type="entry name" value="Helicase_ATP-bd"/>
</dbReference>
<gene>
    <name evidence="16" type="ORF">RIF29_27570</name>
</gene>
<proteinExistence type="inferred from homology"/>
<evidence type="ECO:0000256" key="7">
    <source>
        <dbReference type="ARBA" id="ARBA00022806"/>
    </source>
</evidence>
<dbReference type="CDD" id="cd18793">
    <property type="entry name" value="SF2_C_SNF"/>
    <property type="match status" value="1"/>
</dbReference>
<comment type="caution">
    <text evidence="16">The sequence shown here is derived from an EMBL/GenBank/DDBJ whole genome shotgun (WGS) entry which is preliminary data.</text>
</comment>
<dbReference type="GO" id="GO:0005634">
    <property type="term" value="C:nucleus"/>
    <property type="evidence" value="ECO:0007669"/>
    <property type="project" value="UniProtKB-SubCell"/>
</dbReference>
<accession>A0AAN9I0K3</accession>
<keyword evidence="4" id="KW-0547">Nucleotide-binding</keyword>
<evidence type="ECO:0000256" key="1">
    <source>
        <dbReference type="ARBA" id="ARBA00004123"/>
    </source>
</evidence>
<evidence type="ECO:0000256" key="4">
    <source>
        <dbReference type="ARBA" id="ARBA00022741"/>
    </source>
</evidence>
<evidence type="ECO:0000256" key="12">
    <source>
        <dbReference type="SAM" id="MobiDB-lite"/>
    </source>
</evidence>
<protein>
    <submittedName>
        <fullName evidence="16">Uncharacterized protein</fullName>
    </submittedName>
</protein>
<dbReference type="Pfam" id="PF00176">
    <property type="entry name" value="SNF2-rel_dom"/>
    <property type="match status" value="1"/>
</dbReference>
<dbReference type="InterPro" id="IPR017907">
    <property type="entry name" value="Znf_RING_CS"/>
</dbReference>
<evidence type="ECO:0000313" key="16">
    <source>
        <dbReference type="EMBL" id="KAK7261262.1"/>
    </source>
</evidence>
<dbReference type="Pfam" id="PF00271">
    <property type="entry name" value="Helicase_C"/>
    <property type="match status" value="1"/>
</dbReference>
<dbReference type="Proteomes" id="UP001372338">
    <property type="component" value="Unassembled WGS sequence"/>
</dbReference>
<dbReference type="InterPro" id="IPR000330">
    <property type="entry name" value="SNF2_N"/>
</dbReference>
<evidence type="ECO:0000256" key="3">
    <source>
        <dbReference type="ARBA" id="ARBA00022723"/>
    </source>
</evidence>
<keyword evidence="17" id="KW-1185">Reference proteome</keyword>
<dbReference type="SMART" id="SM00490">
    <property type="entry name" value="HELICc"/>
    <property type="match status" value="1"/>
</dbReference>
<evidence type="ECO:0000256" key="10">
    <source>
        <dbReference type="ARBA" id="ARBA00023242"/>
    </source>
</evidence>
<keyword evidence="9" id="KW-0067">ATP-binding</keyword>
<dbReference type="Pfam" id="PF08797">
    <property type="entry name" value="HIRAN"/>
    <property type="match status" value="1"/>
</dbReference>
<dbReference type="InterPro" id="IPR001650">
    <property type="entry name" value="Helicase_C-like"/>
</dbReference>
<dbReference type="InterPro" id="IPR049730">
    <property type="entry name" value="SNF2/RAD54-like_C"/>
</dbReference>
<feature type="compositionally biased region" description="Pro residues" evidence="12">
    <location>
        <begin position="53"/>
        <end position="63"/>
    </location>
</feature>
<dbReference type="InterPro" id="IPR027417">
    <property type="entry name" value="P-loop_NTPase"/>
</dbReference>
<keyword evidence="10" id="KW-0539">Nucleus</keyword>
<dbReference type="EMBL" id="JAYWIO010000005">
    <property type="protein sequence ID" value="KAK7261262.1"/>
    <property type="molecule type" value="Genomic_DNA"/>
</dbReference>
<dbReference type="SMART" id="SM00487">
    <property type="entry name" value="DEXDc"/>
    <property type="match status" value="1"/>
</dbReference>
<dbReference type="GO" id="GO:0006281">
    <property type="term" value="P:DNA repair"/>
    <property type="evidence" value="ECO:0007669"/>
    <property type="project" value="TreeGrafter"/>
</dbReference>
<evidence type="ECO:0000256" key="5">
    <source>
        <dbReference type="ARBA" id="ARBA00022771"/>
    </source>
</evidence>
<feature type="compositionally biased region" description="Polar residues" evidence="12">
    <location>
        <begin position="293"/>
        <end position="314"/>
    </location>
</feature>
<dbReference type="InterPro" id="IPR014905">
    <property type="entry name" value="HIRAN"/>
</dbReference>
<evidence type="ECO:0000256" key="8">
    <source>
        <dbReference type="ARBA" id="ARBA00022833"/>
    </source>
</evidence>
<evidence type="ECO:0000256" key="6">
    <source>
        <dbReference type="ARBA" id="ARBA00022801"/>
    </source>
</evidence>
<keyword evidence="7" id="KW-0347">Helicase</keyword>
<dbReference type="PROSITE" id="PS00518">
    <property type="entry name" value="ZF_RING_1"/>
    <property type="match status" value="1"/>
</dbReference>
<feature type="domain" description="Helicase C-terminal" evidence="15">
    <location>
        <begin position="862"/>
        <end position="1027"/>
    </location>
</feature>
<dbReference type="GO" id="GO:0008094">
    <property type="term" value="F:ATP-dependent activity, acting on DNA"/>
    <property type="evidence" value="ECO:0007669"/>
    <property type="project" value="TreeGrafter"/>
</dbReference>
<comment type="similarity">
    <text evidence="2">Belongs to the SNF2/RAD54 helicase family. RAD16 subfamily.</text>
</comment>